<protein>
    <submittedName>
        <fullName evidence="2">Uncharacterized protein</fullName>
    </submittedName>
</protein>
<sequence>MEPESPKAHVSAVGAVDPPESRLCVGATQAKDARLVVIGEFDWLRTGGAIARCHPNEVHWNTAGEKACPLRRVDHTATSPSSGRRPHRSATFLNQAPAVGVGGDSSPGDSLSLRTGPGTEKPEFSRQPQPTAG</sequence>
<dbReference type="EMBL" id="QBIY01006441">
    <property type="protein sequence ID" value="RXN37052.1"/>
    <property type="molecule type" value="Genomic_DNA"/>
</dbReference>
<proteinExistence type="predicted"/>
<dbReference type="AlphaFoldDB" id="A0A498NXR3"/>
<evidence type="ECO:0000313" key="2">
    <source>
        <dbReference type="EMBL" id="RXN37052.1"/>
    </source>
</evidence>
<evidence type="ECO:0000256" key="1">
    <source>
        <dbReference type="SAM" id="MobiDB-lite"/>
    </source>
</evidence>
<feature type="region of interest" description="Disordered" evidence="1">
    <location>
        <begin position="71"/>
        <end position="133"/>
    </location>
</feature>
<comment type="caution">
    <text evidence="2">The sequence shown here is derived from an EMBL/GenBank/DDBJ whole genome shotgun (WGS) entry which is preliminary data.</text>
</comment>
<organism evidence="2 3">
    <name type="scientific">Labeo rohita</name>
    <name type="common">Indian major carp</name>
    <name type="synonym">Cyprinus rohita</name>
    <dbReference type="NCBI Taxonomy" id="84645"/>
    <lineage>
        <taxon>Eukaryota</taxon>
        <taxon>Metazoa</taxon>
        <taxon>Chordata</taxon>
        <taxon>Craniata</taxon>
        <taxon>Vertebrata</taxon>
        <taxon>Euteleostomi</taxon>
        <taxon>Actinopterygii</taxon>
        <taxon>Neopterygii</taxon>
        <taxon>Teleostei</taxon>
        <taxon>Ostariophysi</taxon>
        <taxon>Cypriniformes</taxon>
        <taxon>Cyprinidae</taxon>
        <taxon>Labeoninae</taxon>
        <taxon>Labeonini</taxon>
        <taxon>Labeo</taxon>
    </lineage>
</organism>
<accession>A0A498NXR3</accession>
<reference evidence="2 3" key="1">
    <citation type="submission" date="2018-03" db="EMBL/GenBank/DDBJ databases">
        <title>Draft genome sequence of Rohu Carp (Labeo rohita).</title>
        <authorList>
            <person name="Das P."/>
            <person name="Kushwaha B."/>
            <person name="Joshi C.G."/>
            <person name="Kumar D."/>
            <person name="Nagpure N.S."/>
            <person name="Sahoo L."/>
            <person name="Das S.P."/>
            <person name="Bit A."/>
            <person name="Patnaik S."/>
            <person name="Meher P.K."/>
            <person name="Jayasankar P."/>
            <person name="Koringa P.G."/>
            <person name="Patel N.V."/>
            <person name="Hinsu A.T."/>
            <person name="Kumar R."/>
            <person name="Pandey M."/>
            <person name="Agarwal S."/>
            <person name="Srivastava S."/>
            <person name="Singh M."/>
            <person name="Iquebal M.A."/>
            <person name="Jaiswal S."/>
            <person name="Angadi U.B."/>
            <person name="Kumar N."/>
            <person name="Raza M."/>
            <person name="Shah T.M."/>
            <person name="Rai A."/>
            <person name="Jena J.K."/>
        </authorList>
    </citation>
    <scope>NUCLEOTIDE SEQUENCE [LARGE SCALE GENOMIC DNA]</scope>
    <source>
        <strain evidence="2">DASCIFA01</strain>
        <tissue evidence="2">Testis</tissue>
    </source>
</reference>
<evidence type="ECO:0000313" key="3">
    <source>
        <dbReference type="Proteomes" id="UP000290572"/>
    </source>
</evidence>
<dbReference type="Proteomes" id="UP000290572">
    <property type="component" value="Unassembled WGS sequence"/>
</dbReference>
<name>A0A498NXR3_LABRO</name>
<gene>
    <name evidence="2" type="ORF">ROHU_002400</name>
</gene>
<keyword evidence="3" id="KW-1185">Reference proteome</keyword>